<reference evidence="2" key="1">
    <citation type="submission" date="2019-12" db="EMBL/GenBank/DDBJ databases">
        <title>Genome sequencing and annotation of Brassica cretica.</title>
        <authorList>
            <person name="Studholme D.J."/>
            <person name="Sarris P.F."/>
        </authorList>
    </citation>
    <scope>NUCLEOTIDE SEQUENCE</scope>
    <source>
        <strain evidence="2">PFS-102/07</strain>
        <tissue evidence="2">Leaf</tissue>
    </source>
</reference>
<comment type="caution">
    <text evidence="2">The sequence shown here is derived from an EMBL/GenBank/DDBJ whole genome shotgun (WGS) entry which is preliminary data.</text>
</comment>
<protein>
    <submittedName>
        <fullName evidence="2">Uncharacterized protein</fullName>
    </submittedName>
</protein>
<name>A0A8S9J1X0_BRACR</name>
<sequence>MSATSGPSQNFGTYSIMSTKEYCIKELKQEHVLICDEKDSDAYVDAMKQYVNYGLWRKGCHRQIVRKPPDRVRRQGHEAEQTDTNLLNAKITTLQEALLLVQEKNRTLEHELSEIRRNIRMLNTGSKTLDKILRMGRTEKTTMGLGYQGSTSSSHTNFVRGNSVQPDKTLVVLEDIKKQNREIATVSRVHIHYCEVRASPHQYYPRWVRGFMFDIPGHSSNMIGKESVNFKQRYSDVFLEQTC</sequence>
<gene>
    <name evidence="2" type="ORF">F2Q70_00002144</name>
</gene>
<dbReference type="AlphaFoldDB" id="A0A8S9J1X0"/>
<feature type="coiled-coil region" evidence="1">
    <location>
        <begin position="91"/>
        <end position="118"/>
    </location>
</feature>
<accession>A0A8S9J1X0</accession>
<dbReference type="EMBL" id="QGKY02001015">
    <property type="protein sequence ID" value="KAF2575502.1"/>
    <property type="molecule type" value="Genomic_DNA"/>
</dbReference>
<proteinExistence type="predicted"/>
<evidence type="ECO:0000313" key="2">
    <source>
        <dbReference type="EMBL" id="KAF2575502.1"/>
    </source>
</evidence>
<keyword evidence="1" id="KW-0175">Coiled coil</keyword>
<evidence type="ECO:0000256" key="1">
    <source>
        <dbReference type="SAM" id="Coils"/>
    </source>
</evidence>
<organism evidence="2">
    <name type="scientific">Brassica cretica</name>
    <name type="common">Mustard</name>
    <dbReference type="NCBI Taxonomy" id="69181"/>
    <lineage>
        <taxon>Eukaryota</taxon>
        <taxon>Viridiplantae</taxon>
        <taxon>Streptophyta</taxon>
        <taxon>Embryophyta</taxon>
        <taxon>Tracheophyta</taxon>
        <taxon>Spermatophyta</taxon>
        <taxon>Magnoliopsida</taxon>
        <taxon>eudicotyledons</taxon>
        <taxon>Gunneridae</taxon>
        <taxon>Pentapetalae</taxon>
        <taxon>rosids</taxon>
        <taxon>malvids</taxon>
        <taxon>Brassicales</taxon>
        <taxon>Brassicaceae</taxon>
        <taxon>Brassiceae</taxon>
        <taxon>Brassica</taxon>
    </lineage>
</organism>